<proteinExistence type="predicted"/>
<dbReference type="PROSITE" id="PS51257">
    <property type="entry name" value="PROKAR_LIPOPROTEIN"/>
    <property type="match status" value="1"/>
</dbReference>
<dbReference type="InterPro" id="IPR006664">
    <property type="entry name" value="OMP_bac"/>
</dbReference>
<reference evidence="7 9" key="2">
    <citation type="submission" date="2018-11" db="EMBL/GenBank/DDBJ databases">
        <title>Vibrio ponticus strain CAIM 1751 pathogenic for the snapper Lutjanus guttatus.</title>
        <authorList>
            <person name="Soto-Rodriguez S."/>
            <person name="Lozano-Olvera R."/>
            <person name="Gomez-Gil B."/>
        </authorList>
    </citation>
    <scope>NUCLEOTIDE SEQUENCE [LARGE SCALE GENOMIC DNA]</scope>
    <source>
        <strain evidence="7 9">CAIM 1751</strain>
    </source>
</reference>
<dbReference type="PRINTS" id="PR01021">
    <property type="entry name" value="OMPADOMAIN"/>
</dbReference>
<evidence type="ECO:0000313" key="9">
    <source>
        <dbReference type="Proteomes" id="UP000278792"/>
    </source>
</evidence>
<dbReference type="AlphaFoldDB" id="A0A3N3DVL5"/>
<dbReference type="PANTHER" id="PTHR30329">
    <property type="entry name" value="STATOR ELEMENT OF FLAGELLAR MOTOR COMPLEX"/>
    <property type="match status" value="1"/>
</dbReference>
<dbReference type="OrthoDB" id="9782229at2"/>
<evidence type="ECO:0000256" key="2">
    <source>
        <dbReference type="ARBA" id="ARBA00023136"/>
    </source>
</evidence>
<name>A0A3N3DVL5_9VIBR</name>
<keyword evidence="8" id="KW-1185">Reference proteome</keyword>
<evidence type="ECO:0000256" key="3">
    <source>
        <dbReference type="ARBA" id="ARBA00023237"/>
    </source>
</evidence>
<dbReference type="EMBL" id="MJMI01000153">
    <property type="protein sequence ID" value="OLQ84922.1"/>
    <property type="molecule type" value="Genomic_DNA"/>
</dbReference>
<feature type="domain" description="OmpA-like" evidence="5">
    <location>
        <begin position="88"/>
        <end position="205"/>
    </location>
</feature>
<comment type="caution">
    <text evidence="7">The sequence shown here is derived from an EMBL/GenBank/DDBJ whole genome shotgun (WGS) entry which is preliminary data.</text>
</comment>
<dbReference type="RefSeq" id="WP_075652648.1">
    <property type="nucleotide sequence ID" value="NZ_AP019658.1"/>
</dbReference>
<evidence type="ECO:0000256" key="1">
    <source>
        <dbReference type="ARBA" id="ARBA00004442"/>
    </source>
</evidence>
<evidence type="ECO:0000256" key="4">
    <source>
        <dbReference type="PROSITE-ProRule" id="PRU00473"/>
    </source>
</evidence>
<dbReference type="InterPro" id="IPR050330">
    <property type="entry name" value="Bact_OuterMem_StrucFunc"/>
</dbReference>
<keyword evidence="3" id="KW-0998">Cell outer membrane</keyword>
<keyword evidence="2 4" id="KW-0472">Membrane</keyword>
<dbReference type="Pfam" id="PF00691">
    <property type="entry name" value="OmpA"/>
    <property type="match status" value="1"/>
</dbReference>
<dbReference type="SUPFAM" id="SSF103088">
    <property type="entry name" value="OmpA-like"/>
    <property type="match status" value="1"/>
</dbReference>
<dbReference type="PANTHER" id="PTHR30329:SF21">
    <property type="entry name" value="LIPOPROTEIN YIAD-RELATED"/>
    <property type="match status" value="1"/>
</dbReference>
<dbReference type="CDD" id="cd07185">
    <property type="entry name" value="OmpA_C-like"/>
    <property type="match status" value="1"/>
</dbReference>
<dbReference type="InterPro" id="IPR036737">
    <property type="entry name" value="OmpA-like_sf"/>
</dbReference>
<dbReference type="Proteomes" id="UP000186206">
    <property type="component" value="Unassembled WGS sequence"/>
</dbReference>
<dbReference type="EMBL" id="RKIK01000077">
    <property type="protein sequence ID" value="ROV58460.1"/>
    <property type="molecule type" value="Genomic_DNA"/>
</dbReference>
<evidence type="ECO:0000259" key="5">
    <source>
        <dbReference type="PROSITE" id="PS51123"/>
    </source>
</evidence>
<dbReference type="InterPro" id="IPR006665">
    <property type="entry name" value="OmpA-like"/>
</dbReference>
<comment type="subcellular location">
    <subcellularLocation>
        <location evidence="1">Cell outer membrane</location>
    </subcellularLocation>
</comment>
<evidence type="ECO:0000313" key="6">
    <source>
        <dbReference type="EMBL" id="OLQ84922.1"/>
    </source>
</evidence>
<dbReference type="Proteomes" id="UP000278792">
    <property type="component" value="Unassembled WGS sequence"/>
</dbReference>
<dbReference type="PROSITE" id="PS51123">
    <property type="entry name" value="OMPA_2"/>
    <property type="match status" value="1"/>
</dbReference>
<sequence length="207" mass="22676">MRFLAIGLTTAVLALSGCGTVPTDMLTRDMLLIAPQDESELLHPEWGDATIVARSGVQGPYGEKNAYQPHSLESFLAKHNLDYEVLPGGYKMIRLTDTIKFQTGSSQISNQSSYWLQTIGRYIASQPGIDIVIDGHADSTGAMQFNDSLSVKRAEAVKQQLVRNHVNKQMIFTRGYGESAPACSNATASGKACNRRAELRFILSTDY</sequence>
<accession>A0A3N3DVL5</accession>
<dbReference type="GO" id="GO:0009279">
    <property type="term" value="C:cell outer membrane"/>
    <property type="evidence" value="ECO:0007669"/>
    <property type="project" value="UniProtKB-SubCell"/>
</dbReference>
<reference evidence="6 8" key="1">
    <citation type="submission" date="2016-09" db="EMBL/GenBank/DDBJ databases">
        <title>Genomic Taxonomy of the Vibrionaceae.</title>
        <authorList>
            <person name="Gonzalez-Castillo A."/>
            <person name="Gomez-Gil B."/>
            <person name="Enciso-Ibarra K."/>
        </authorList>
    </citation>
    <scope>NUCLEOTIDE SEQUENCE [LARGE SCALE GENOMIC DNA]</scope>
    <source>
        <strain evidence="6 8">CAIM 1731</strain>
    </source>
</reference>
<evidence type="ECO:0000313" key="8">
    <source>
        <dbReference type="Proteomes" id="UP000186206"/>
    </source>
</evidence>
<gene>
    <name evidence="6" type="ORF">BIY21_04775</name>
    <name evidence="7" type="ORF">EGH82_18355</name>
</gene>
<dbReference type="Gene3D" id="3.30.1330.60">
    <property type="entry name" value="OmpA-like domain"/>
    <property type="match status" value="1"/>
</dbReference>
<protein>
    <submittedName>
        <fullName evidence="7">OmpA family protein</fullName>
    </submittedName>
</protein>
<organism evidence="7 9">
    <name type="scientific">Vibrio ponticus</name>
    <dbReference type="NCBI Taxonomy" id="265668"/>
    <lineage>
        <taxon>Bacteria</taxon>
        <taxon>Pseudomonadati</taxon>
        <taxon>Pseudomonadota</taxon>
        <taxon>Gammaproteobacteria</taxon>
        <taxon>Vibrionales</taxon>
        <taxon>Vibrionaceae</taxon>
        <taxon>Vibrio</taxon>
    </lineage>
</organism>
<evidence type="ECO:0000313" key="7">
    <source>
        <dbReference type="EMBL" id="ROV58460.1"/>
    </source>
</evidence>